<dbReference type="PROSITE" id="PS50206">
    <property type="entry name" value="RHODANESE_3"/>
    <property type="match status" value="1"/>
</dbReference>
<dbReference type="InterPro" id="IPR001763">
    <property type="entry name" value="Rhodanese-like_dom"/>
</dbReference>
<evidence type="ECO:0000256" key="1">
    <source>
        <dbReference type="SAM" id="SignalP"/>
    </source>
</evidence>
<feature type="chain" id="PRO_5040937972" evidence="1">
    <location>
        <begin position="22"/>
        <end position="117"/>
    </location>
</feature>
<gene>
    <name evidence="3" type="ORF">M6D89_04475</name>
</gene>
<feature type="signal peptide" evidence="1">
    <location>
        <begin position="1"/>
        <end position="21"/>
    </location>
</feature>
<evidence type="ECO:0000313" key="4">
    <source>
        <dbReference type="Proteomes" id="UP001139319"/>
    </source>
</evidence>
<protein>
    <submittedName>
        <fullName evidence="3">Rhodanese-like domain-containing protein</fullName>
    </submittedName>
</protein>
<accession>A0A9X2I1D4</accession>
<keyword evidence="1" id="KW-0732">Signal</keyword>
<dbReference type="Pfam" id="PF00581">
    <property type="entry name" value="Rhodanese"/>
    <property type="match status" value="1"/>
</dbReference>
<dbReference type="AlphaFoldDB" id="A0A9X2I1D4"/>
<sequence>MKLIGKILAVVAMLMAVTVSAGQEKVTWIDVRTAEEYAGGHLDGALNIPHEQIGKQIDDLALAKNAPVVLYCRSGRRADIALQVLKARGYSNVYNAESLAGARRYKESLASDKQGGR</sequence>
<reference evidence="3" key="2">
    <citation type="submission" date="2023-01" db="EMBL/GenBank/DDBJ databases">
        <title>Gilvimarinus xylanilyticus HB14 isolated from Caulerpa lentillifera aquaculture base in Hainan, China.</title>
        <authorList>
            <person name="Zhang Y.-J."/>
        </authorList>
    </citation>
    <scope>NUCLEOTIDE SEQUENCE</scope>
    <source>
        <strain evidence="3">HB14</strain>
    </source>
</reference>
<name>A0A9X2I1D4_9GAMM</name>
<dbReference type="CDD" id="cd00158">
    <property type="entry name" value="RHOD"/>
    <property type="match status" value="1"/>
</dbReference>
<dbReference type="PANTHER" id="PTHR43031">
    <property type="entry name" value="FAD-DEPENDENT OXIDOREDUCTASE"/>
    <property type="match status" value="1"/>
</dbReference>
<dbReference type="SMART" id="SM00450">
    <property type="entry name" value="RHOD"/>
    <property type="match status" value="1"/>
</dbReference>
<proteinExistence type="predicted"/>
<dbReference type="RefSeq" id="WP_253966824.1">
    <property type="nucleotide sequence ID" value="NZ_JAMFTH010000001.1"/>
</dbReference>
<dbReference type="PANTHER" id="PTHR43031:SF18">
    <property type="entry name" value="RHODANESE-RELATED SULFURTRANSFERASES"/>
    <property type="match status" value="1"/>
</dbReference>
<reference evidence="3" key="1">
    <citation type="submission" date="2022-05" db="EMBL/GenBank/DDBJ databases">
        <authorList>
            <person name="Sun H.-N."/>
        </authorList>
    </citation>
    <scope>NUCLEOTIDE SEQUENCE</scope>
    <source>
        <strain evidence="3">HB14</strain>
    </source>
</reference>
<dbReference type="InterPro" id="IPR050229">
    <property type="entry name" value="GlpE_sulfurtransferase"/>
</dbReference>
<dbReference type="EMBL" id="JAMFTH010000001">
    <property type="protein sequence ID" value="MCP8898550.1"/>
    <property type="molecule type" value="Genomic_DNA"/>
</dbReference>
<feature type="domain" description="Rhodanese" evidence="2">
    <location>
        <begin position="22"/>
        <end position="108"/>
    </location>
</feature>
<organism evidence="3 4">
    <name type="scientific">Gilvimarinus xylanilyticus</name>
    <dbReference type="NCBI Taxonomy" id="2944139"/>
    <lineage>
        <taxon>Bacteria</taxon>
        <taxon>Pseudomonadati</taxon>
        <taxon>Pseudomonadota</taxon>
        <taxon>Gammaproteobacteria</taxon>
        <taxon>Cellvibrionales</taxon>
        <taxon>Cellvibrionaceae</taxon>
        <taxon>Gilvimarinus</taxon>
    </lineage>
</organism>
<evidence type="ECO:0000259" key="2">
    <source>
        <dbReference type="PROSITE" id="PS50206"/>
    </source>
</evidence>
<dbReference type="Gene3D" id="3.40.250.10">
    <property type="entry name" value="Rhodanese-like domain"/>
    <property type="match status" value="1"/>
</dbReference>
<dbReference type="InterPro" id="IPR036873">
    <property type="entry name" value="Rhodanese-like_dom_sf"/>
</dbReference>
<keyword evidence="4" id="KW-1185">Reference proteome</keyword>
<dbReference type="SUPFAM" id="SSF52821">
    <property type="entry name" value="Rhodanese/Cell cycle control phosphatase"/>
    <property type="match status" value="1"/>
</dbReference>
<evidence type="ECO:0000313" key="3">
    <source>
        <dbReference type="EMBL" id="MCP8898550.1"/>
    </source>
</evidence>
<dbReference type="Proteomes" id="UP001139319">
    <property type="component" value="Unassembled WGS sequence"/>
</dbReference>
<comment type="caution">
    <text evidence="3">The sequence shown here is derived from an EMBL/GenBank/DDBJ whole genome shotgun (WGS) entry which is preliminary data.</text>
</comment>